<keyword evidence="3" id="KW-1185">Reference proteome</keyword>
<protein>
    <submittedName>
        <fullName evidence="2">Uncharacterized protein</fullName>
    </submittedName>
</protein>
<feature type="non-terminal residue" evidence="2">
    <location>
        <position position="1"/>
    </location>
</feature>
<reference evidence="2" key="1">
    <citation type="submission" date="2022-08" db="EMBL/GenBank/DDBJ databases">
        <title>A Global Phylogenomic Analysis of the Shiitake Genus Lentinula.</title>
        <authorList>
            <consortium name="DOE Joint Genome Institute"/>
            <person name="Sierra-Patev S."/>
            <person name="Min B."/>
            <person name="Naranjo-Ortiz M."/>
            <person name="Looney B."/>
            <person name="Konkel Z."/>
            <person name="Slot J.C."/>
            <person name="Sakamoto Y."/>
            <person name="Steenwyk J.L."/>
            <person name="Rokas A."/>
            <person name="Carro J."/>
            <person name="Camarero S."/>
            <person name="Ferreira P."/>
            <person name="Molpeceres G."/>
            <person name="Ruiz-Duenas F.J."/>
            <person name="Serrano A."/>
            <person name="Henrissat B."/>
            <person name="Drula E."/>
            <person name="Hughes K.W."/>
            <person name="Mata J.L."/>
            <person name="Ishikawa N.K."/>
            <person name="Vargas-Isla R."/>
            <person name="Ushijima S."/>
            <person name="Smith C.A."/>
            <person name="Ahrendt S."/>
            <person name="Andreopoulos W."/>
            <person name="He G."/>
            <person name="Labutti K."/>
            <person name="Lipzen A."/>
            <person name="Ng V."/>
            <person name="Riley R."/>
            <person name="Sandor L."/>
            <person name="Barry K."/>
            <person name="Martinez A.T."/>
            <person name="Xiao Y."/>
            <person name="Gibbons J.G."/>
            <person name="Terashima K."/>
            <person name="Grigoriev I.V."/>
            <person name="Hibbett D.S."/>
        </authorList>
    </citation>
    <scope>NUCLEOTIDE SEQUENCE</scope>
    <source>
        <strain evidence="2">RHP3577 ss4</strain>
    </source>
</reference>
<comment type="caution">
    <text evidence="2">The sequence shown here is derived from an EMBL/GenBank/DDBJ whole genome shotgun (WGS) entry which is preliminary data.</text>
</comment>
<feature type="region of interest" description="Disordered" evidence="1">
    <location>
        <begin position="687"/>
        <end position="726"/>
    </location>
</feature>
<sequence>KTHLENDEWISTVISSREVRCKGCMKGIRLGKDFELKNWIRHRDTICPRITRTKKVRIAVMPKPNLSKSSASALPPVPAQGSSFTDVNKWTEVEWQKMKAVLHGYSRWRVDIGGGFVMSTHCEIHTYNGDSICTPCNSVASDESFKRAVRKKHHEASLPKEDRLKKSRLREKHASLTSDRFQKIERRHVQDIVCDEILFDITESLKTGNPADCFLSLHKHALKGNLNSHERVVDICSSLDDRIKRETSDNPKLSCGIRYAQNVIDFCMVMQSYGHNSHQQYTIFTSMFGGPSSRQLQTLCAKSVDALQNPYLIFENVARVKRYCDSISYSGPVVAGSDCTKFGCHILGTTMPMEMVEVESAEDIDEIVQQTVKDKTLATQARAVMIKVPLPRCPPIIVALLPTAGKESAEDIHAMHMRLIEMTSQLKLSIVALVADGAATELSAQAMMDREQADKPRLMYENRPYGICLSAPVFKTGPVVSVTDAPHARKTARNQPQHGTHTASFGVGFLVNRSLIDIYALSGSGLQLRDVDNVDKQDDGAARCIFHINVLDSLYYPHVPFSINNITTEFIEHFFGVARELLPDFSYAELLKIIQHVMVRQRILESGQFFGKKSKDSASGYLFDEMADLRVKSSEPIPPVNVSRAQIDDLVRIAYDEAVHLARDILSISAPKTPSFIKQPLLHIAQSSMDRSEHSPADTEGEFESDDEPEEDKDNEVNSGDDEPYILVADSDDNDSDNPEFQQKLNRMAGFTAKHIARYSVLSDNLDDILTQHDLLDTDISLPLPSSVQAMILDMPSPHSLLLPIKFSKILDPGTSKLSISASLKARRMWQSATATKSERTVKLSEKFTRVVDSTDGPTKKMLPKEASHRLRIAQDLNIDLQKQQKQNRRQKQWLEATEQITKILGSIDGDIQYFIFTVSLT</sequence>
<name>A0ABQ8VUN6_9AGAR</name>
<dbReference type="EMBL" id="JANVFT010000008">
    <property type="protein sequence ID" value="KAJ4500056.1"/>
    <property type="molecule type" value="Genomic_DNA"/>
</dbReference>
<organism evidence="2 3">
    <name type="scientific">Lentinula lateritia</name>
    <dbReference type="NCBI Taxonomy" id="40482"/>
    <lineage>
        <taxon>Eukaryota</taxon>
        <taxon>Fungi</taxon>
        <taxon>Dikarya</taxon>
        <taxon>Basidiomycota</taxon>
        <taxon>Agaricomycotina</taxon>
        <taxon>Agaricomycetes</taxon>
        <taxon>Agaricomycetidae</taxon>
        <taxon>Agaricales</taxon>
        <taxon>Marasmiineae</taxon>
        <taxon>Omphalotaceae</taxon>
        <taxon>Lentinula</taxon>
    </lineage>
</organism>
<accession>A0ABQ8VUN6</accession>
<feature type="compositionally biased region" description="Acidic residues" evidence="1">
    <location>
        <begin position="699"/>
        <end position="726"/>
    </location>
</feature>
<dbReference type="Proteomes" id="UP001150217">
    <property type="component" value="Unassembled WGS sequence"/>
</dbReference>
<gene>
    <name evidence="2" type="ORF">C8R41DRAFT_753217</name>
</gene>
<evidence type="ECO:0000313" key="3">
    <source>
        <dbReference type="Proteomes" id="UP001150217"/>
    </source>
</evidence>
<evidence type="ECO:0000313" key="2">
    <source>
        <dbReference type="EMBL" id="KAJ4500056.1"/>
    </source>
</evidence>
<evidence type="ECO:0000256" key="1">
    <source>
        <dbReference type="SAM" id="MobiDB-lite"/>
    </source>
</evidence>
<proteinExistence type="predicted"/>